<gene>
    <name evidence="3" type="ORF">WY13_02300</name>
</gene>
<dbReference type="PANTHER" id="PTHR43016">
    <property type="entry name" value="PRESEQUENCE PROTEASE"/>
    <property type="match status" value="1"/>
</dbReference>
<evidence type="ECO:0000313" key="3">
    <source>
        <dbReference type="EMBL" id="OAA86906.1"/>
    </source>
</evidence>
<dbReference type="SUPFAM" id="SSF63411">
    <property type="entry name" value="LuxS/MPP-like metallohydrolase"/>
    <property type="match status" value="4"/>
</dbReference>
<accession>A0A162L0Q7</accession>
<dbReference type="PROSITE" id="PS51257">
    <property type="entry name" value="PROKAR_LIPOPROTEIN"/>
    <property type="match status" value="1"/>
</dbReference>
<dbReference type="RefSeq" id="WP_063555726.1">
    <property type="nucleotide sequence ID" value="NZ_LITT01000023.1"/>
</dbReference>
<organism evidence="3 4">
    <name type="scientific">Clostridium ljungdahlii</name>
    <dbReference type="NCBI Taxonomy" id="1538"/>
    <lineage>
        <taxon>Bacteria</taxon>
        <taxon>Bacillati</taxon>
        <taxon>Bacillota</taxon>
        <taxon>Clostridia</taxon>
        <taxon>Eubacteriales</taxon>
        <taxon>Clostridiaceae</taxon>
        <taxon>Clostridium</taxon>
    </lineage>
</organism>
<dbReference type="PATRIC" id="fig|1538.10.peg.1902"/>
<evidence type="ECO:0000259" key="2">
    <source>
        <dbReference type="SMART" id="SM01264"/>
    </source>
</evidence>
<dbReference type="GO" id="GO:0046872">
    <property type="term" value="F:metal ion binding"/>
    <property type="evidence" value="ECO:0007669"/>
    <property type="project" value="InterPro"/>
</dbReference>
<evidence type="ECO:0000313" key="4">
    <source>
        <dbReference type="Proteomes" id="UP000077407"/>
    </source>
</evidence>
<dbReference type="Proteomes" id="UP000077407">
    <property type="component" value="Unassembled WGS sequence"/>
</dbReference>
<feature type="signal peptide" evidence="1">
    <location>
        <begin position="1"/>
        <end position="25"/>
    </location>
</feature>
<dbReference type="GO" id="GO:0004222">
    <property type="term" value="F:metalloendopeptidase activity"/>
    <property type="evidence" value="ECO:0007669"/>
    <property type="project" value="TreeGrafter"/>
</dbReference>
<dbReference type="SMART" id="SM01264">
    <property type="entry name" value="M16C_associated"/>
    <property type="match status" value="1"/>
</dbReference>
<evidence type="ECO:0000256" key="1">
    <source>
        <dbReference type="SAM" id="SignalP"/>
    </source>
</evidence>
<dbReference type="InterPro" id="IPR013578">
    <property type="entry name" value="Peptidase_M16C_assoc"/>
</dbReference>
<keyword evidence="1" id="KW-0732">Signal</keyword>
<dbReference type="EMBL" id="LITT01000023">
    <property type="protein sequence ID" value="OAA86906.1"/>
    <property type="molecule type" value="Genomic_DNA"/>
</dbReference>
<dbReference type="InterPro" id="IPR007863">
    <property type="entry name" value="Peptidase_M16_C"/>
</dbReference>
<dbReference type="Pfam" id="PF05193">
    <property type="entry name" value="Peptidase_M16_C"/>
    <property type="match status" value="1"/>
</dbReference>
<dbReference type="InterPro" id="IPR011765">
    <property type="entry name" value="Pept_M16_N"/>
</dbReference>
<feature type="chain" id="PRO_5039408230" evidence="1">
    <location>
        <begin position="26"/>
        <end position="1020"/>
    </location>
</feature>
<reference evidence="3 4" key="1">
    <citation type="journal article" date="2015" name="Biotechnol. Bioeng.">
        <title>Genome sequence and phenotypic characterization of Caulobacter segnis.</title>
        <authorList>
            <person name="Patel S."/>
            <person name="Fletcher B."/>
            <person name="Scott D.C."/>
            <person name="Ely B."/>
        </authorList>
    </citation>
    <scope>NUCLEOTIDE SEQUENCE [LARGE SCALE GENOMIC DNA]</scope>
    <source>
        <strain evidence="3 4">ERI-2</strain>
    </source>
</reference>
<dbReference type="GO" id="GO:0016485">
    <property type="term" value="P:protein processing"/>
    <property type="evidence" value="ECO:0007669"/>
    <property type="project" value="TreeGrafter"/>
</dbReference>
<proteinExistence type="predicted"/>
<sequence>MKISLKKATTVIVAFFMLFSSCNMAFSSETAYAADTNVTSCNEIGKTYYGFQLTSVKDIPKVNSTVMQFTHVKTGAKLMYLKNDDTQRVFDISFRTPTSDNSGVNHIIEHSVLDGSKNYPVKSPFQQMLKSSLGSFINAMTGADYTTFPAASTNEQDLKNLMGVYLDAVFFPNVTTDPNIFKQEGWRYELPSKDSALSINGVVYSEMKGDYSNPQWLLRNEVNQSLFPDTSYKWDSGGNPENIPSLTRDQLISTYKKNYTPSNSYIYLYGKLDIGQYLQYIDQNYLSKFDKVNVDTSVKAEKSLSNIPDKIASYPIPKDGDTKKKTYLSLNFVTGNIGDKETNTALTFLNYLLMGTDNAPLKKALTEKGIAENVSSSFSMNGIQPVFSINATNSDESSKEVFEKTIFDTLKNISKNGFDKDFLKSALESYDISDRSEKLVTPMLGGNGLVLSQTALSTWVYDKDPTMYFDTSDIMEKIKKSDSNKYFTSLIDKYLISNNYHSMVVLKPEAGLESKNTEATAKKLADYKNQIGEAGVNSLLKDTEDFNAWQKSGDSKESLETLPKLSLKDIKPELPNLNYKVESQSGMKVLTHNADLNGLSNISLYFDTSKVPQDKLHYLSLLSSLLGNVDTKEHSYDQLSNEMLQYVGSTIGFTPSAVSSNKNPNNYSPKLTVSLLAPDENISKSLDITEEIINDSQFTNKQRIKQIIEQNKSALQATLTSGSGAAAIMRMSSYMSESGRYSEELTGLSYYKFLQDLDSNFDSKWDEISKNLNDIRKLAFNRNDLIATYSGNENTSKTFKNELNRISPKINSQVLPKQKYTFAQPDKNTAFSSTAKVQTIIQVGDFKKAGYTYSGKMMVLQNVLDNGYLWNKVRTTGGAYGVQSALSPNGEVILASMRDPNLKETLDAFQGTVNYLKNFQATDSEMTNYIIGAIKSFANLKSSGPLEESSLCDSMYLTNSSVNDLLNYEKEALSTTPDDIRSYGNMLDQILKQNIYFAEGSADKIEQNKQLFNEIIDMQK</sequence>
<comment type="caution">
    <text evidence="3">The sequence shown here is derived from an EMBL/GenBank/DDBJ whole genome shotgun (WGS) entry which is preliminary data.</text>
</comment>
<dbReference type="PANTHER" id="PTHR43016:SF13">
    <property type="entry name" value="PRESEQUENCE PROTEASE, MITOCHONDRIAL"/>
    <property type="match status" value="1"/>
</dbReference>
<dbReference type="InterPro" id="IPR011249">
    <property type="entry name" value="Metalloenz_LuxS/M16"/>
</dbReference>
<dbReference type="AlphaFoldDB" id="A0A162L0Q7"/>
<dbReference type="Pfam" id="PF22516">
    <property type="entry name" value="PreP_C"/>
    <property type="match status" value="1"/>
</dbReference>
<dbReference type="OrthoDB" id="9762027at2"/>
<feature type="domain" description="Peptidase M16C associated" evidence="2">
    <location>
        <begin position="506"/>
        <end position="757"/>
    </location>
</feature>
<dbReference type="InterPro" id="IPR055130">
    <property type="entry name" value="PreP_C"/>
</dbReference>
<dbReference type="Pfam" id="PF08367">
    <property type="entry name" value="M16C_assoc"/>
    <property type="match status" value="1"/>
</dbReference>
<dbReference type="Pfam" id="PF00675">
    <property type="entry name" value="Peptidase_M16"/>
    <property type="match status" value="1"/>
</dbReference>
<protein>
    <submittedName>
        <fullName evidence="3">Peptidase M16C associated</fullName>
    </submittedName>
</protein>
<name>A0A162L0Q7_9CLOT</name>
<dbReference type="Gene3D" id="3.30.830.10">
    <property type="entry name" value="Metalloenzyme, LuxS/M16 peptidase-like"/>
    <property type="match status" value="4"/>
</dbReference>